<sequence length="157" mass="17094">MGEVGWTHVGGLESTSKIRYGRDPVYGPGPLPGGQCATLNAGTLTGAEQNNLTRYCEDDGFTTANSWGYRARAIWDYNSVFAGVNLRPSVAWSHDVKGYSPGPGGNFEEGRKAVSLGLDAEYQNTYTANLSYTNFFDGKYTTVDDRDFVALSFGMNF</sequence>
<dbReference type="EMBL" id="LJRR01000129">
    <property type="protein sequence ID" value="KPZ19548.1"/>
    <property type="molecule type" value="Genomic_DNA"/>
</dbReference>
<comment type="caution">
    <text evidence="1">The sequence shown here is derived from an EMBL/GenBank/DDBJ whole genome shotgun (WGS) entry which is preliminary data.</text>
</comment>
<dbReference type="Pfam" id="PF06980">
    <property type="entry name" value="DUF1302"/>
    <property type="match status" value="1"/>
</dbReference>
<dbReference type="Proteomes" id="UP000050317">
    <property type="component" value="Unassembled WGS sequence"/>
</dbReference>
<accession>A0A0Q0EC77</accession>
<name>A0A0Q0EC77_9PSED</name>
<proteinExistence type="predicted"/>
<dbReference type="AlphaFoldDB" id="A0A0Q0EC77"/>
<evidence type="ECO:0000313" key="2">
    <source>
        <dbReference type="Proteomes" id="UP000050317"/>
    </source>
</evidence>
<evidence type="ECO:0000313" key="1">
    <source>
        <dbReference type="EMBL" id="KPZ19548.1"/>
    </source>
</evidence>
<organism evidence="1 2">
    <name type="scientific">Pseudomonas syringae pv. viburni</name>
    <dbReference type="NCBI Taxonomy" id="251703"/>
    <lineage>
        <taxon>Bacteria</taxon>
        <taxon>Pseudomonadati</taxon>
        <taxon>Pseudomonadota</taxon>
        <taxon>Gammaproteobacteria</taxon>
        <taxon>Pseudomonadales</taxon>
        <taxon>Pseudomonadaceae</taxon>
        <taxon>Pseudomonas</taxon>
    </lineage>
</organism>
<evidence type="ECO:0008006" key="3">
    <source>
        <dbReference type="Google" id="ProtNLM"/>
    </source>
</evidence>
<gene>
    <name evidence="1" type="ORF">ALO40_05121</name>
</gene>
<dbReference type="PATRIC" id="fig|251703.9.peg.2536"/>
<dbReference type="InterPro" id="IPR010727">
    <property type="entry name" value="DUF1302"/>
</dbReference>
<reference evidence="1 2" key="1">
    <citation type="submission" date="2015-09" db="EMBL/GenBank/DDBJ databases">
        <title>Genome announcement of multiple Pseudomonas syringae strains.</title>
        <authorList>
            <person name="Thakur S."/>
            <person name="Wang P.W."/>
            <person name="Gong Y."/>
            <person name="Weir B.S."/>
            <person name="Guttman D.S."/>
        </authorList>
    </citation>
    <scope>NUCLEOTIDE SEQUENCE [LARGE SCALE GENOMIC DNA]</scope>
    <source>
        <strain evidence="1 2">ICMP3963</strain>
    </source>
</reference>
<protein>
    <recommendedName>
        <fullName evidence="3">DUF1302 domain-containing protein</fullName>
    </recommendedName>
</protein>